<dbReference type="PANTHER" id="PTHR30146:SF109">
    <property type="entry name" value="HTH-TYPE TRANSCRIPTIONAL REGULATOR GALS"/>
    <property type="match status" value="1"/>
</dbReference>
<evidence type="ECO:0000256" key="3">
    <source>
        <dbReference type="ARBA" id="ARBA00023163"/>
    </source>
</evidence>
<dbReference type="InterPro" id="IPR010982">
    <property type="entry name" value="Lambda_DNA-bd_dom_sf"/>
</dbReference>
<dbReference type="GO" id="GO:0003677">
    <property type="term" value="F:DNA binding"/>
    <property type="evidence" value="ECO:0007669"/>
    <property type="project" value="UniProtKB-KW"/>
</dbReference>
<reference evidence="5 6" key="1">
    <citation type="submission" date="2024-03" db="EMBL/GenBank/DDBJ databases">
        <title>Human intestinal bacterial collection.</title>
        <authorList>
            <person name="Pauvert C."/>
            <person name="Hitch T.C.A."/>
            <person name="Clavel T."/>
        </authorList>
    </citation>
    <scope>NUCLEOTIDE SEQUENCE [LARGE SCALE GENOMIC DNA]</scope>
    <source>
        <strain evidence="5 6">CLA-JM-H7-B</strain>
    </source>
</reference>
<keyword evidence="1" id="KW-0805">Transcription regulation</keyword>
<dbReference type="Gene3D" id="1.10.260.40">
    <property type="entry name" value="lambda repressor-like DNA-binding domains"/>
    <property type="match status" value="1"/>
</dbReference>
<proteinExistence type="predicted"/>
<dbReference type="Pfam" id="PF00356">
    <property type="entry name" value="LacI"/>
    <property type="match status" value="1"/>
</dbReference>
<comment type="caution">
    <text evidence="5">The sequence shown here is derived from an EMBL/GenBank/DDBJ whole genome shotgun (WGS) entry which is preliminary data.</text>
</comment>
<dbReference type="InterPro" id="IPR000843">
    <property type="entry name" value="HTH_LacI"/>
</dbReference>
<evidence type="ECO:0000256" key="1">
    <source>
        <dbReference type="ARBA" id="ARBA00023015"/>
    </source>
</evidence>
<dbReference type="SMART" id="SM00354">
    <property type="entry name" value="HTH_LACI"/>
    <property type="match status" value="1"/>
</dbReference>
<dbReference type="CDD" id="cd01392">
    <property type="entry name" value="HTH_LacI"/>
    <property type="match status" value="1"/>
</dbReference>
<accession>A0ABV1BQA8</accession>
<dbReference type="PROSITE" id="PS50932">
    <property type="entry name" value="HTH_LACI_2"/>
    <property type="match status" value="1"/>
</dbReference>
<dbReference type="RefSeq" id="WP_349138138.1">
    <property type="nucleotide sequence ID" value="NZ_JBBMEP010000024.1"/>
</dbReference>
<protein>
    <submittedName>
        <fullName evidence="5">LacI family DNA-binding transcriptional regulator</fullName>
    </submittedName>
</protein>
<evidence type="ECO:0000313" key="5">
    <source>
        <dbReference type="EMBL" id="MEQ2377937.1"/>
    </source>
</evidence>
<organism evidence="5 6">
    <name type="scientific">Faecalibacterium faecis</name>
    <dbReference type="NCBI Taxonomy" id="3133157"/>
    <lineage>
        <taxon>Bacteria</taxon>
        <taxon>Bacillati</taxon>
        <taxon>Bacillota</taxon>
        <taxon>Clostridia</taxon>
        <taxon>Eubacteriales</taxon>
        <taxon>Oscillospiraceae</taxon>
        <taxon>Faecalibacterium</taxon>
    </lineage>
</organism>
<dbReference type="PANTHER" id="PTHR30146">
    <property type="entry name" value="LACI-RELATED TRANSCRIPTIONAL REPRESSOR"/>
    <property type="match status" value="1"/>
</dbReference>
<evidence type="ECO:0000256" key="2">
    <source>
        <dbReference type="ARBA" id="ARBA00023125"/>
    </source>
</evidence>
<keyword evidence="6" id="KW-1185">Reference proteome</keyword>
<feature type="domain" description="HTH lacI-type" evidence="4">
    <location>
        <begin position="23"/>
        <end position="66"/>
    </location>
</feature>
<dbReference type="SUPFAM" id="SSF47413">
    <property type="entry name" value="lambda repressor-like DNA-binding domains"/>
    <property type="match status" value="1"/>
</dbReference>
<dbReference type="Proteomes" id="UP001496146">
    <property type="component" value="Unassembled WGS sequence"/>
</dbReference>
<dbReference type="EMBL" id="JBBMEP010000024">
    <property type="protein sequence ID" value="MEQ2377937.1"/>
    <property type="molecule type" value="Genomic_DNA"/>
</dbReference>
<evidence type="ECO:0000313" key="6">
    <source>
        <dbReference type="Proteomes" id="UP001496146"/>
    </source>
</evidence>
<gene>
    <name evidence="5" type="ORF">WMO17_11385</name>
</gene>
<evidence type="ECO:0000259" key="4">
    <source>
        <dbReference type="PROSITE" id="PS50932"/>
    </source>
</evidence>
<name>A0ABV1BQA8_9FIRM</name>
<keyword evidence="3" id="KW-0804">Transcription</keyword>
<keyword evidence="2 5" id="KW-0238">DNA-binding</keyword>
<sequence length="66" mass="7088">MQIVDDRPADVLHGGANGHDCCDVAAAAGVSPSTVSRTCKDSPSISRETKERVRRIMAQLGYEPNF</sequence>